<dbReference type="OrthoDB" id="9801219at2"/>
<evidence type="ECO:0000256" key="6">
    <source>
        <dbReference type="PIRNR" id="PIRNR000535"/>
    </source>
</evidence>
<proteinExistence type="inferred from homology"/>
<dbReference type="PANTHER" id="PTHR46566:SF5">
    <property type="entry name" value="1-PHOSPHOFRUCTOKINASE"/>
    <property type="match status" value="1"/>
</dbReference>
<dbReference type="Gene3D" id="3.40.1190.20">
    <property type="match status" value="1"/>
</dbReference>
<evidence type="ECO:0000313" key="8">
    <source>
        <dbReference type="EMBL" id="RZU62806.1"/>
    </source>
</evidence>
<evidence type="ECO:0000256" key="4">
    <source>
        <dbReference type="ARBA" id="ARBA00022777"/>
    </source>
</evidence>
<organism evidence="8 9">
    <name type="scientific">Zhihengliuella halotolerans</name>
    <dbReference type="NCBI Taxonomy" id="370736"/>
    <lineage>
        <taxon>Bacteria</taxon>
        <taxon>Bacillati</taxon>
        <taxon>Actinomycetota</taxon>
        <taxon>Actinomycetes</taxon>
        <taxon>Micrococcales</taxon>
        <taxon>Micrococcaceae</taxon>
        <taxon>Zhihengliuella</taxon>
    </lineage>
</organism>
<name>A0A4V2GA45_9MICC</name>
<accession>A0A4V2GA45</accession>
<dbReference type="Pfam" id="PF00294">
    <property type="entry name" value="PfkB"/>
    <property type="match status" value="1"/>
</dbReference>
<dbReference type="GO" id="GO:0005829">
    <property type="term" value="C:cytosol"/>
    <property type="evidence" value="ECO:0007669"/>
    <property type="project" value="TreeGrafter"/>
</dbReference>
<comment type="similarity">
    <text evidence="1">Belongs to the carbohydrate kinase PfkB family.</text>
</comment>
<dbReference type="NCBIfam" id="TIGR03168">
    <property type="entry name" value="1-PFK"/>
    <property type="match status" value="1"/>
</dbReference>
<dbReference type="PROSITE" id="PS00584">
    <property type="entry name" value="PFKB_KINASES_2"/>
    <property type="match status" value="1"/>
</dbReference>
<evidence type="ECO:0000256" key="5">
    <source>
        <dbReference type="ARBA" id="ARBA00022840"/>
    </source>
</evidence>
<keyword evidence="4" id="KW-0418">Kinase</keyword>
<dbReference type="PIRSF" id="PIRSF000535">
    <property type="entry name" value="1PFK/6PFK/LacC"/>
    <property type="match status" value="1"/>
</dbReference>
<dbReference type="SUPFAM" id="SSF53613">
    <property type="entry name" value="Ribokinase-like"/>
    <property type="match status" value="1"/>
</dbReference>
<comment type="caution">
    <text evidence="8">The sequence shown here is derived from an EMBL/GenBank/DDBJ whole genome shotgun (WGS) entry which is preliminary data.</text>
</comment>
<keyword evidence="2 6" id="KW-0808">Transferase</keyword>
<dbReference type="Proteomes" id="UP000292685">
    <property type="component" value="Unassembled WGS sequence"/>
</dbReference>
<dbReference type="InterPro" id="IPR002173">
    <property type="entry name" value="Carboh/pur_kinase_PfkB_CS"/>
</dbReference>
<reference evidence="8 9" key="1">
    <citation type="submission" date="2019-02" db="EMBL/GenBank/DDBJ databases">
        <title>Sequencing the genomes of 1000 actinobacteria strains.</title>
        <authorList>
            <person name="Klenk H.-P."/>
        </authorList>
    </citation>
    <scope>NUCLEOTIDE SEQUENCE [LARGE SCALE GENOMIC DNA]</scope>
    <source>
        <strain evidence="8 9">DSM 17364</strain>
    </source>
</reference>
<dbReference type="EMBL" id="SHLA01000001">
    <property type="protein sequence ID" value="RZU62806.1"/>
    <property type="molecule type" value="Genomic_DNA"/>
</dbReference>
<evidence type="ECO:0000313" key="9">
    <source>
        <dbReference type="Proteomes" id="UP000292685"/>
    </source>
</evidence>
<dbReference type="InterPro" id="IPR017583">
    <property type="entry name" value="Tagatose/fructose_Pkinase"/>
</dbReference>
<gene>
    <name evidence="8" type="ORF">EV380_2411</name>
</gene>
<feature type="domain" description="Carbohydrate kinase PfkB" evidence="7">
    <location>
        <begin position="22"/>
        <end position="303"/>
    </location>
</feature>
<protein>
    <recommendedName>
        <fullName evidence="7">Carbohydrate kinase PfkB domain-containing protein</fullName>
    </recommendedName>
</protein>
<evidence type="ECO:0000259" key="7">
    <source>
        <dbReference type="Pfam" id="PF00294"/>
    </source>
</evidence>
<dbReference type="InterPro" id="IPR011611">
    <property type="entry name" value="PfkB_dom"/>
</dbReference>
<evidence type="ECO:0000256" key="3">
    <source>
        <dbReference type="ARBA" id="ARBA00022741"/>
    </source>
</evidence>
<dbReference type="RefSeq" id="WP_130451329.1">
    <property type="nucleotide sequence ID" value="NZ_SHLA01000001.1"/>
</dbReference>
<keyword evidence="5" id="KW-0067">ATP-binding</keyword>
<dbReference type="InterPro" id="IPR029056">
    <property type="entry name" value="Ribokinase-like"/>
</dbReference>
<dbReference type="PANTHER" id="PTHR46566">
    <property type="entry name" value="1-PHOSPHOFRUCTOKINASE-RELATED"/>
    <property type="match status" value="1"/>
</dbReference>
<keyword evidence="3" id="KW-0547">Nucleotide-binding</keyword>
<keyword evidence="9" id="KW-1185">Reference proteome</keyword>
<dbReference type="AlphaFoldDB" id="A0A4V2GA45"/>
<dbReference type="GO" id="GO:0008443">
    <property type="term" value="F:phosphofructokinase activity"/>
    <property type="evidence" value="ECO:0007669"/>
    <property type="project" value="TreeGrafter"/>
</dbReference>
<evidence type="ECO:0000256" key="1">
    <source>
        <dbReference type="ARBA" id="ARBA00010688"/>
    </source>
</evidence>
<sequence length="327" mass="32874">MSAADAAARTAIATVTPNPALDLSYTVPGITPGQTHRVGAPLVRAGGKGVNVARVAAQAGHRAIVLAPVGGATGDEFLARLRGSTVEARTVATTVPTRRTMAFHDTADGATSIFNEPGGELPDAAWDELAARIDAALGEADCLVGSGSLPAGADEGYYADLAARASRRGVPCVVDTSGPALVRAAAAGPTALKPNEHELRAATGRANLDAAAVVLLDAGVRHVFVSCGEAGMRLYSAHDPGAVWVARLDAVLAGNPTGAGDAAVAAIATLLAAGNEDPRELVARASAWAAAAVLMPGAGEIHPTHPQLLARTSIERLPLPDATKADS</sequence>
<dbReference type="GO" id="GO:0005524">
    <property type="term" value="F:ATP binding"/>
    <property type="evidence" value="ECO:0007669"/>
    <property type="project" value="UniProtKB-KW"/>
</dbReference>
<evidence type="ECO:0000256" key="2">
    <source>
        <dbReference type="ARBA" id="ARBA00022679"/>
    </source>
</evidence>